<comment type="caution">
    <text evidence="2">The sequence shown here is derived from an EMBL/GenBank/DDBJ whole genome shotgun (WGS) entry which is preliminary data.</text>
</comment>
<organism evidence="2 3">
    <name type="scientific">Penicillium steckii</name>
    <dbReference type="NCBI Taxonomy" id="303698"/>
    <lineage>
        <taxon>Eukaryota</taxon>
        <taxon>Fungi</taxon>
        <taxon>Dikarya</taxon>
        <taxon>Ascomycota</taxon>
        <taxon>Pezizomycotina</taxon>
        <taxon>Eurotiomycetes</taxon>
        <taxon>Eurotiomycetidae</taxon>
        <taxon>Eurotiales</taxon>
        <taxon>Aspergillaceae</taxon>
        <taxon>Penicillium</taxon>
    </lineage>
</organism>
<accession>A0A1V6TMZ6</accession>
<keyword evidence="3" id="KW-1185">Reference proteome</keyword>
<dbReference type="Proteomes" id="UP000191285">
    <property type="component" value="Unassembled WGS sequence"/>
</dbReference>
<name>A0A1V6TMZ6_9EURO</name>
<evidence type="ECO:0000313" key="3">
    <source>
        <dbReference type="Proteomes" id="UP000191285"/>
    </source>
</evidence>
<sequence length="183" mass="19211">MQLQIFTNLYLLFLSASLVGAQDPTPVSTPSEGGCADRKVVDQCVLTMKNALAKCQNDNWDCKCSAQANIANCYVDCLNNQDSFSAQLSSAQICATANAYDNGLTEVPATWTTPGPAAATPAQISDIDDEEVDGGQGLKAMTTSEPTKSSIEHKETKPSEGAAAAKHAGSWLALLGLGIGMFF</sequence>
<gene>
    <name evidence="2" type="ORF">PENSTE_c004G08820</name>
</gene>
<feature type="signal peptide" evidence="1">
    <location>
        <begin position="1"/>
        <end position="21"/>
    </location>
</feature>
<keyword evidence="1" id="KW-0732">Signal</keyword>
<evidence type="ECO:0000313" key="2">
    <source>
        <dbReference type="EMBL" id="OQE27707.1"/>
    </source>
</evidence>
<dbReference type="EMBL" id="MLKD01000004">
    <property type="protein sequence ID" value="OQE27707.1"/>
    <property type="molecule type" value="Genomic_DNA"/>
</dbReference>
<evidence type="ECO:0008006" key="4">
    <source>
        <dbReference type="Google" id="ProtNLM"/>
    </source>
</evidence>
<feature type="chain" id="PRO_5013139347" description="Extracellular membrane protein CFEM domain-containing protein" evidence="1">
    <location>
        <begin position="22"/>
        <end position="183"/>
    </location>
</feature>
<reference evidence="3" key="1">
    <citation type="journal article" date="2017" name="Nat. Microbiol.">
        <title>Global analysis of biosynthetic gene clusters reveals vast potential of secondary metabolite production in Penicillium species.</title>
        <authorList>
            <person name="Nielsen J.C."/>
            <person name="Grijseels S."/>
            <person name="Prigent S."/>
            <person name="Ji B."/>
            <person name="Dainat J."/>
            <person name="Nielsen K.F."/>
            <person name="Frisvad J.C."/>
            <person name="Workman M."/>
            <person name="Nielsen J."/>
        </authorList>
    </citation>
    <scope>NUCLEOTIDE SEQUENCE [LARGE SCALE GENOMIC DNA]</scope>
    <source>
        <strain evidence="3">IBT 24891</strain>
    </source>
</reference>
<evidence type="ECO:0000256" key="1">
    <source>
        <dbReference type="SAM" id="SignalP"/>
    </source>
</evidence>
<proteinExistence type="predicted"/>
<dbReference type="AlphaFoldDB" id="A0A1V6TMZ6"/>
<dbReference type="STRING" id="303698.A0A1V6TMZ6"/>
<protein>
    <recommendedName>
        <fullName evidence="4">Extracellular membrane protein CFEM domain-containing protein</fullName>
    </recommendedName>
</protein>